<name>A0ABS7TV39_9BACT</name>
<gene>
    <name evidence="2" type="ORF">K7C98_22810</name>
</gene>
<reference evidence="2" key="1">
    <citation type="submission" date="2021-08" db="EMBL/GenBank/DDBJ databases">
        <authorList>
            <person name="Stevens D.C."/>
        </authorList>
    </citation>
    <scope>NUCLEOTIDE SEQUENCE</scope>
    <source>
        <strain evidence="2">DSM 53165</strain>
    </source>
</reference>
<evidence type="ECO:0000256" key="1">
    <source>
        <dbReference type="SAM" id="MobiDB-lite"/>
    </source>
</evidence>
<feature type="compositionally biased region" description="Acidic residues" evidence="1">
    <location>
        <begin position="367"/>
        <end position="377"/>
    </location>
</feature>
<accession>A0ABS7TV39</accession>
<dbReference type="RefSeq" id="WP_224193846.1">
    <property type="nucleotide sequence ID" value="NZ_JAIRAU010000028.1"/>
</dbReference>
<proteinExistence type="predicted"/>
<keyword evidence="3" id="KW-1185">Reference proteome</keyword>
<comment type="caution">
    <text evidence="2">The sequence shown here is derived from an EMBL/GenBank/DDBJ whole genome shotgun (WGS) entry which is preliminary data.</text>
</comment>
<dbReference type="Proteomes" id="UP001139031">
    <property type="component" value="Unassembled WGS sequence"/>
</dbReference>
<organism evidence="2 3">
    <name type="scientific">Nannocystis pusilla</name>
    <dbReference type="NCBI Taxonomy" id="889268"/>
    <lineage>
        <taxon>Bacteria</taxon>
        <taxon>Pseudomonadati</taxon>
        <taxon>Myxococcota</taxon>
        <taxon>Polyangia</taxon>
        <taxon>Nannocystales</taxon>
        <taxon>Nannocystaceae</taxon>
        <taxon>Nannocystis</taxon>
    </lineage>
</organism>
<feature type="region of interest" description="Disordered" evidence="1">
    <location>
        <begin position="346"/>
        <end position="377"/>
    </location>
</feature>
<evidence type="ECO:0000313" key="3">
    <source>
        <dbReference type="Proteomes" id="UP001139031"/>
    </source>
</evidence>
<protein>
    <submittedName>
        <fullName evidence="2">Uncharacterized protein</fullName>
    </submittedName>
</protein>
<evidence type="ECO:0000313" key="2">
    <source>
        <dbReference type="EMBL" id="MBZ5712085.1"/>
    </source>
</evidence>
<dbReference type="EMBL" id="JAIRAU010000028">
    <property type="protein sequence ID" value="MBZ5712085.1"/>
    <property type="molecule type" value="Genomic_DNA"/>
</dbReference>
<sequence>MPACLLLAGCIEGNTEQEQIRVVLSPLFYSNVHTPSSVRALLGSQACFKFQLMDVAEHNVLPPDAAACFDPTIAGVPVHEGDCMVLEELGPLRIDFTPRADCPFPDIADRLVADRFEIEVVPGEAMRAGFEWHLERSALRWLTSAGPLPADLIPAVDEPLRLVPGVEVSFPINVIDAAGELVAWDPAQGLASESRDGGPARELPRSENINSSWLVSIGPGEHSVMTLEVGDELLPLAEVVATPAEEAASLEIVAAYFGDAPFVARAIVRDGEGHVIYGAPVAWSLVEGELALSPVEEGVPPEYTAITDECVPPPTEVQPRRAILRAQLGALSDEIELAWTAVPAETASEEPFEPNHSCMRGTNTPDEPAEPGEDDVLGDSGCGCAATPGAGLGGWAWLLLLALGRRRGRAARR</sequence>